<sequence length="97" mass="10886">MKYEIKIINQSQQGSDRVIFQKPPQLPNTPRPIAWQVIRDIRAPDTKIDFKLDYGVYVPGQRAVSTPVDMTNWGALELESSAPAVTEQDAQGKESTD</sequence>
<reference evidence="1 2" key="1">
    <citation type="journal article" date="2020" name="Microbiol. Resour. Announc.">
        <title>Complete genome sequence of Pseudomonas otitidis strain MrB4, isolated from Lake Biwa in Japan.</title>
        <authorList>
            <person name="Miyazaki K."/>
            <person name="Hase E."/>
            <person name="Maruya T."/>
        </authorList>
    </citation>
    <scope>NUCLEOTIDE SEQUENCE [LARGE SCALE GENOMIC DNA]</scope>
    <source>
        <strain evidence="1 2">MrB4</strain>
    </source>
</reference>
<dbReference type="GeneID" id="57399712"/>
<protein>
    <submittedName>
        <fullName evidence="1">Uncharacterized protein</fullName>
    </submittedName>
</protein>
<evidence type="ECO:0000313" key="2">
    <source>
        <dbReference type="Proteomes" id="UP000501237"/>
    </source>
</evidence>
<proteinExistence type="predicted"/>
<dbReference type="RefSeq" id="WP_172434533.1">
    <property type="nucleotide sequence ID" value="NZ_AP022642.1"/>
</dbReference>
<dbReference type="AlphaFoldDB" id="A0A679GV33"/>
<dbReference type="KEGG" id="poj:PtoMrB4_44940"/>
<dbReference type="Proteomes" id="UP000501237">
    <property type="component" value="Chromosome"/>
</dbReference>
<accession>A0A679GV33</accession>
<dbReference type="EMBL" id="AP022642">
    <property type="protein sequence ID" value="BCA30517.1"/>
    <property type="molecule type" value="Genomic_DNA"/>
</dbReference>
<organism evidence="1 2">
    <name type="scientific">Metapseudomonas otitidis</name>
    <dbReference type="NCBI Taxonomy" id="319939"/>
    <lineage>
        <taxon>Bacteria</taxon>
        <taxon>Pseudomonadati</taxon>
        <taxon>Pseudomonadota</taxon>
        <taxon>Gammaproteobacteria</taxon>
        <taxon>Pseudomonadales</taxon>
        <taxon>Pseudomonadaceae</taxon>
        <taxon>Metapseudomonas</taxon>
    </lineage>
</organism>
<evidence type="ECO:0000313" key="1">
    <source>
        <dbReference type="EMBL" id="BCA30517.1"/>
    </source>
</evidence>
<name>A0A679GV33_9GAMM</name>
<gene>
    <name evidence="1" type="ORF">PtoMrB4_44940</name>
</gene>